<accession>A0A7S3ISV4</accession>
<sequence length="387" mass="43006">MMDYVNLIKKVKADYNIEDDPSNPENNTPVIVFGGSYGGMLAAWLRMKHPSVFQGAIAASAPTCYFEGATTVTENSFSDQVTADFARTFEDKRCSLGIQEGNRYFVDFAADPTTFGPELKETFKTCDDITTKENITDLYTYLANGFAYMAMTDYPYNSSFLEPMPAWPVNASCQAFKDVAPPTAAEKAEKATVGAMTDRQALVMKAMFTASQVYFNSSGQITCNDYKQTDATGNLDGDGWNVLACNQVPMPIAFGSPDSMFNDEPFDKAAYTKDCQDKYGLTPDYGYVLRTYGGQNFKADYKQYTNIVFSNGELDPWMPGGAYSYINIDVPTYIIKNGAHHLDLREPAKGDEDTGVEYVRQQEMDLIEGWVRDFKGLDSSSKTSFTQ</sequence>
<dbReference type="AlphaFoldDB" id="A0A7S3ISV4"/>
<proteinExistence type="inferred from homology"/>
<gene>
    <name evidence="6" type="ORF">SINC0208_LOCUS11167</name>
    <name evidence="7" type="ORF">SINC0208_LOCUS11169</name>
</gene>
<dbReference type="PANTHER" id="PTHR11010">
    <property type="entry name" value="PROTEASE S28 PRO-X CARBOXYPEPTIDASE-RELATED"/>
    <property type="match status" value="1"/>
</dbReference>
<evidence type="ECO:0000256" key="3">
    <source>
        <dbReference type="ARBA" id="ARBA00022729"/>
    </source>
</evidence>
<evidence type="ECO:0000256" key="5">
    <source>
        <dbReference type="ARBA" id="ARBA00023180"/>
    </source>
</evidence>
<dbReference type="SUPFAM" id="SSF53474">
    <property type="entry name" value="alpha/beta-Hydrolases"/>
    <property type="match status" value="1"/>
</dbReference>
<evidence type="ECO:0008006" key="8">
    <source>
        <dbReference type="Google" id="ProtNLM"/>
    </source>
</evidence>
<keyword evidence="2" id="KW-0645">Protease</keyword>
<protein>
    <recommendedName>
        <fullName evidence="8">Lysosomal Pro-X carboxypeptidase</fullName>
    </recommendedName>
</protein>
<evidence type="ECO:0000313" key="6">
    <source>
        <dbReference type="EMBL" id="CAE0330535.1"/>
    </source>
</evidence>
<dbReference type="PANTHER" id="PTHR11010:SF38">
    <property type="entry name" value="LYSOSOMAL PRO-X CARBOXYPEPTIDASE"/>
    <property type="match status" value="1"/>
</dbReference>
<evidence type="ECO:0000256" key="1">
    <source>
        <dbReference type="ARBA" id="ARBA00011079"/>
    </source>
</evidence>
<dbReference type="Pfam" id="PF05577">
    <property type="entry name" value="Peptidase_S28"/>
    <property type="match status" value="1"/>
</dbReference>
<keyword evidence="4" id="KW-0378">Hydrolase</keyword>
<dbReference type="Gene3D" id="3.40.50.1820">
    <property type="entry name" value="alpha/beta hydrolase"/>
    <property type="match status" value="1"/>
</dbReference>
<organism evidence="7">
    <name type="scientific">Strombidium inclinatum</name>
    <dbReference type="NCBI Taxonomy" id="197538"/>
    <lineage>
        <taxon>Eukaryota</taxon>
        <taxon>Sar</taxon>
        <taxon>Alveolata</taxon>
        <taxon>Ciliophora</taxon>
        <taxon>Intramacronucleata</taxon>
        <taxon>Spirotrichea</taxon>
        <taxon>Oligotrichia</taxon>
        <taxon>Strombidiidae</taxon>
        <taxon>Strombidium</taxon>
    </lineage>
</organism>
<evidence type="ECO:0000313" key="7">
    <source>
        <dbReference type="EMBL" id="CAE0330537.1"/>
    </source>
</evidence>
<dbReference type="EMBL" id="HBIH01027814">
    <property type="protein sequence ID" value="CAE0330535.1"/>
    <property type="molecule type" value="Transcribed_RNA"/>
</dbReference>
<dbReference type="GO" id="GO:0008239">
    <property type="term" value="F:dipeptidyl-peptidase activity"/>
    <property type="evidence" value="ECO:0007669"/>
    <property type="project" value="TreeGrafter"/>
</dbReference>
<dbReference type="GO" id="GO:0006508">
    <property type="term" value="P:proteolysis"/>
    <property type="evidence" value="ECO:0007669"/>
    <property type="project" value="UniProtKB-KW"/>
</dbReference>
<comment type="similarity">
    <text evidence="1">Belongs to the peptidase S28 family.</text>
</comment>
<dbReference type="Gene3D" id="1.20.120.980">
    <property type="entry name" value="Serine carboxypeptidase S28, SKS domain"/>
    <property type="match status" value="1"/>
</dbReference>
<name>A0A7S3ISV4_9SPIT</name>
<dbReference type="InterPro" id="IPR042269">
    <property type="entry name" value="Ser_carbopepase_S28_SKS"/>
</dbReference>
<dbReference type="GO" id="GO:0070008">
    <property type="term" value="F:serine-type exopeptidase activity"/>
    <property type="evidence" value="ECO:0007669"/>
    <property type="project" value="InterPro"/>
</dbReference>
<dbReference type="EMBL" id="HBIH01027816">
    <property type="protein sequence ID" value="CAE0330537.1"/>
    <property type="molecule type" value="Transcribed_RNA"/>
</dbReference>
<evidence type="ECO:0000256" key="2">
    <source>
        <dbReference type="ARBA" id="ARBA00022670"/>
    </source>
</evidence>
<reference evidence="7" key="1">
    <citation type="submission" date="2021-01" db="EMBL/GenBank/DDBJ databases">
        <authorList>
            <person name="Corre E."/>
            <person name="Pelletier E."/>
            <person name="Niang G."/>
            <person name="Scheremetjew M."/>
            <person name="Finn R."/>
            <person name="Kale V."/>
            <person name="Holt S."/>
            <person name="Cochrane G."/>
            <person name="Meng A."/>
            <person name="Brown T."/>
            <person name="Cohen L."/>
        </authorList>
    </citation>
    <scope>NUCLEOTIDE SEQUENCE</scope>
    <source>
        <strain evidence="7">S3</strain>
    </source>
</reference>
<evidence type="ECO:0000256" key="4">
    <source>
        <dbReference type="ARBA" id="ARBA00022801"/>
    </source>
</evidence>
<keyword evidence="3" id="KW-0732">Signal</keyword>
<dbReference type="InterPro" id="IPR008758">
    <property type="entry name" value="Peptidase_S28"/>
</dbReference>
<dbReference type="InterPro" id="IPR029058">
    <property type="entry name" value="AB_hydrolase_fold"/>
</dbReference>
<keyword evidence="5" id="KW-0325">Glycoprotein</keyword>